<evidence type="ECO:0000256" key="11">
    <source>
        <dbReference type="ARBA" id="ARBA00029986"/>
    </source>
</evidence>
<dbReference type="PROSITE" id="PS50059">
    <property type="entry name" value="FKBP_PPIASE"/>
    <property type="match status" value="1"/>
</dbReference>
<evidence type="ECO:0000256" key="13">
    <source>
        <dbReference type="PROSITE-ProRule" id="PRU00277"/>
    </source>
</evidence>
<keyword evidence="6 12" id="KW-0697">Rotamase</keyword>
<dbReference type="Gene3D" id="3.30.70.1050">
    <property type="entry name" value="Trigger factor ribosome-binding domain"/>
    <property type="match status" value="1"/>
</dbReference>
<dbReference type="FunFam" id="3.10.50.40:FF:000001">
    <property type="entry name" value="Trigger factor"/>
    <property type="match status" value="1"/>
</dbReference>
<evidence type="ECO:0000256" key="1">
    <source>
        <dbReference type="ARBA" id="ARBA00000971"/>
    </source>
</evidence>
<dbReference type="HOGENOM" id="CLU_033058_2_2_5"/>
<evidence type="ECO:0000256" key="4">
    <source>
        <dbReference type="ARBA" id="ARBA00016902"/>
    </source>
</evidence>
<dbReference type="SUPFAM" id="SSF109998">
    <property type="entry name" value="Triger factor/SurA peptide-binding domain-like"/>
    <property type="match status" value="1"/>
</dbReference>
<comment type="function">
    <text evidence="10 12">Involved in protein export. Acts as a chaperone by maintaining the newly synthesized protein in an open conformation. Functions as a peptidyl-prolyl cis-trans isomerase.</text>
</comment>
<keyword evidence="17" id="KW-1185">Reference proteome</keyword>
<dbReference type="InterPro" id="IPR036611">
    <property type="entry name" value="Trigger_fac_ribosome-bd_sf"/>
</dbReference>
<dbReference type="InterPro" id="IPR008881">
    <property type="entry name" value="Trigger_fac_ribosome-bd_bac"/>
</dbReference>
<dbReference type="Gene3D" id="3.10.50.40">
    <property type="match status" value="1"/>
</dbReference>
<dbReference type="InterPro" id="IPR046357">
    <property type="entry name" value="PPIase_dom_sf"/>
</dbReference>
<dbReference type="KEGG" id="hni:W911_10090"/>
<comment type="catalytic activity">
    <reaction evidence="1 12 13">
        <text>[protein]-peptidylproline (omega=180) = [protein]-peptidylproline (omega=0)</text>
        <dbReference type="Rhea" id="RHEA:16237"/>
        <dbReference type="Rhea" id="RHEA-COMP:10747"/>
        <dbReference type="Rhea" id="RHEA-COMP:10748"/>
        <dbReference type="ChEBI" id="CHEBI:83833"/>
        <dbReference type="ChEBI" id="CHEBI:83834"/>
        <dbReference type="EC" id="5.2.1.8"/>
    </reaction>
</comment>
<dbReference type="GO" id="GO:0043335">
    <property type="term" value="P:protein unfolding"/>
    <property type="evidence" value="ECO:0007669"/>
    <property type="project" value="TreeGrafter"/>
</dbReference>
<dbReference type="GO" id="GO:0003755">
    <property type="term" value="F:peptidyl-prolyl cis-trans isomerase activity"/>
    <property type="evidence" value="ECO:0007669"/>
    <property type="project" value="UniProtKB-UniRule"/>
</dbReference>
<comment type="domain">
    <text evidence="12">Consists of 3 domains; the N-terminus binds the ribosome, the middle domain has PPIase activity, while the C-terminus has intrinsic chaperone activity on its own.</text>
</comment>
<evidence type="ECO:0000313" key="16">
    <source>
        <dbReference type="EMBL" id="AHB48658.1"/>
    </source>
</evidence>
<dbReference type="InterPro" id="IPR005215">
    <property type="entry name" value="Trig_fac"/>
</dbReference>
<dbReference type="PATRIC" id="fig|1029756.8.peg.2097"/>
<evidence type="ECO:0000256" key="9">
    <source>
        <dbReference type="ARBA" id="ARBA00023306"/>
    </source>
</evidence>
<accession>V5SDQ3</accession>
<dbReference type="PANTHER" id="PTHR30560">
    <property type="entry name" value="TRIGGER FACTOR CHAPERONE AND PEPTIDYL-PROLYL CIS/TRANS ISOMERASE"/>
    <property type="match status" value="1"/>
</dbReference>
<evidence type="ECO:0000256" key="7">
    <source>
        <dbReference type="ARBA" id="ARBA00023186"/>
    </source>
</evidence>
<dbReference type="STRING" id="1029756.W911_10090"/>
<dbReference type="GO" id="GO:0051301">
    <property type="term" value="P:cell division"/>
    <property type="evidence" value="ECO:0007669"/>
    <property type="project" value="UniProtKB-KW"/>
</dbReference>
<sequence>MQVLETSSEGLKRKLKVVVGADELGERYTAHLDKIKDQVQLKGFRKGKVPVAHIKKVFGRSVMNEVLEETIRETSSQAIRDRNERPAMMPDISIPEDSVNMESVVEGKADLAYEMSFEVLPEVKLTDFKSLTLEKLVAEVDDEQLNEALGQLAERNTAFEAEEGREAGEGDRVTIDFKGTIDGVAFERGEGENLQLVIGNSGFIPGFEDGIKGAKKGDSRDVNATFPENYPVADLAGKAAVFAVTVKEVERSVKAEINDEFAKSLGMEGLDQLKGLVTTQIKQELDQASRMKLKRELLDALESAHDFELPPSLVEREFEGIWKQVTEGLEREGKSFADEGKTEDEARAEYRKIAERRVRLGLVVGEIGDKNKIEVSQDELRAALVEQARRFPGQEKEVYEYFQKTPGAIQEIRAPIFEDKVIDFVLELAKPAEKTVSRKELVESLEKAVDA</sequence>
<dbReference type="GO" id="GO:0044183">
    <property type="term" value="F:protein folding chaperone"/>
    <property type="evidence" value="ECO:0007669"/>
    <property type="project" value="TreeGrafter"/>
</dbReference>
<dbReference type="OrthoDB" id="9767721at2"/>
<name>V5SDQ3_9HYPH</name>
<dbReference type="InterPro" id="IPR001179">
    <property type="entry name" value="PPIase_FKBP_dom"/>
</dbReference>
<dbReference type="Pfam" id="PF05697">
    <property type="entry name" value="Trigger_N"/>
    <property type="match status" value="1"/>
</dbReference>
<keyword evidence="8 12" id="KW-0413">Isomerase</keyword>
<keyword evidence="9 12" id="KW-0131">Cell cycle</keyword>
<dbReference type="PANTHER" id="PTHR30560:SF3">
    <property type="entry name" value="TRIGGER FACTOR-LIKE PROTEIN TIG, CHLOROPLASTIC"/>
    <property type="match status" value="1"/>
</dbReference>
<dbReference type="SUPFAM" id="SSF54534">
    <property type="entry name" value="FKBP-like"/>
    <property type="match status" value="1"/>
</dbReference>
<evidence type="ECO:0000256" key="14">
    <source>
        <dbReference type="RuleBase" id="RU003914"/>
    </source>
</evidence>
<dbReference type="InterPro" id="IPR037041">
    <property type="entry name" value="Trigger_fac_C_sf"/>
</dbReference>
<dbReference type="InterPro" id="IPR008880">
    <property type="entry name" value="Trigger_fac_C"/>
</dbReference>
<dbReference type="PIRSF" id="PIRSF003095">
    <property type="entry name" value="Trigger_factor"/>
    <property type="match status" value="1"/>
</dbReference>
<comment type="subcellular location">
    <subcellularLocation>
        <location evidence="12">Cytoplasm</location>
    </subcellularLocation>
    <text evidence="12">About half TF is bound to the ribosome near the polypeptide exit tunnel while the other half is free in the cytoplasm.</text>
</comment>
<comment type="similarity">
    <text evidence="2 12 14">Belongs to the FKBP-type PPIase family. Tig subfamily.</text>
</comment>
<proteinExistence type="inferred from homology"/>
<feature type="domain" description="PPIase FKBP-type" evidence="15">
    <location>
        <begin position="170"/>
        <end position="250"/>
    </location>
</feature>
<dbReference type="Pfam" id="PF05698">
    <property type="entry name" value="Trigger_C"/>
    <property type="match status" value="1"/>
</dbReference>
<dbReference type="EMBL" id="CP006912">
    <property type="protein sequence ID" value="AHB48658.1"/>
    <property type="molecule type" value="Genomic_DNA"/>
</dbReference>
<gene>
    <name evidence="12" type="primary">tig</name>
    <name evidence="16" type="ORF">W911_10090</name>
</gene>
<evidence type="ECO:0000256" key="10">
    <source>
        <dbReference type="ARBA" id="ARBA00024849"/>
    </source>
</evidence>
<dbReference type="GO" id="GO:0051083">
    <property type="term" value="P:'de novo' cotranslational protein folding"/>
    <property type="evidence" value="ECO:0007669"/>
    <property type="project" value="TreeGrafter"/>
</dbReference>
<dbReference type="GO" id="GO:0015031">
    <property type="term" value="P:protein transport"/>
    <property type="evidence" value="ECO:0007669"/>
    <property type="project" value="UniProtKB-UniRule"/>
</dbReference>
<protein>
    <recommendedName>
        <fullName evidence="4 12">Trigger factor</fullName>
        <shortName evidence="12">TF</shortName>
        <ecNumber evidence="3 12">5.2.1.8</ecNumber>
    </recommendedName>
    <alternativeName>
        <fullName evidence="11 12">PPIase</fullName>
    </alternativeName>
</protein>
<dbReference type="Proteomes" id="UP000018542">
    <property type="component" value="Chromosome"/>
</dbReference>
<organism evidence="16 17">
    <name type="scientific">Hyphomicrobium nitrativorans NL23</name>
    <dbReference type="NCBI Taxonomy" id="1029756"/>
    <lineage>
        <taxon>Bacteria</taxon>
        <taxon>Pseudomonadati</taxon>
        <taxon>Pseudomonadota</taxon>
        <taxon>Alphaproteobacteria</taxon>
        <taxon>Hyphomicrobiales</taxon>
        <taxon>Hyphomicrobiaceae</taxon>
        <taxon>Hyphomicrobium</taxon>
    </lineage>
</organism>
<reference evidence="16 17" key="1">
    <citation type="journal article" date="2014" name="Genome Announc.">
        <title>Complete Genome Sequence of Hyphomicrobium nitrativorans Strain NL23, a Denitrifying Bacterium Isolated from Biofilm of a Methanol-Fed Denitrification System Treating Seawater at the Montreal Biodome.</title>
        <authorList>
            <person name="Martineau C."/>
            <person name="Villeneuve C."/>
            <person name="Mauffrey F."/>
            <person name="Villemur R."/>
        </authorList>
    </citation>
    <scope>NUCLEOTIDE SEQUENCE [LARGE SCALE GENOMIC DNA]</scope>
    <source>
        <strain evidence="16">NL23</strain>
    </source>
</reference>
<evidence type="ECO:0000259" key="15">
    <source>
        <dbReference type="PROSITE" id="PS50059"/>
    </source>
</evidence>
<evidence type="ECO:0000256" key="3">
    <source>
        <dbReference type="ARBA" id="ARBA00013194"/>
    </source>
</evidence>
<evidence type="ECO:0000256" key="2">
    <source>
        <dbReference type="ARBA" id="ARBA00005464"/>
    </source>
</evidence>
<evidence type="ECO:0000256" key="5">
    <source>
        <dbReference type="ARBA" id="ARBA00022618"/>
    </source>
</evidence>
<dbReference type="Gene3D" id="1.10.3120.10">
    <property type="entry name" value="Trigger factor, C-terminal domain"/>
    <property type="match status" value="1"/>
</dbReference>
<dbReference type="GO" id="GO:0043022">
    <property type="term" value="F:ribosome binding"/>
    <property type="evidence" value="ECO:0007669"/>
    <property type="project" value="TreeGrafter"/>
</dbReference>
<evidence type="ECO:0000256" key="8">
    <source>
        <dbReference type="ARBA" id="ARBA00023235"/>
    </source>
</evidence>
<dbReference type="InterPro" id="IPR027304">
    <property type="entry name" value="Trigger_fact/SurA_dom_sf"/>
</dbReference>
<evidence type="ECO:0000313" key="17">
    <source>
        <dbReference type="Proteomes" id="UP000018542"/>
    </source>
</evidence>
<dbReference type="RefSeq" id="WP_023787377.1">
    <property type="nucleotide sequence ID" value="NC_022997.1"/>
</dbReference>
<evidence type="ECO:0000256" key="6">
    <source>
        <dbReference type="ARBA" id="ARBA00023110"/>
    </source>
</evidence>
<dbReference type="GO" id="GO:0005737">
    <property type="term" value="C:cytoplasm"/>
    <property type="evidence" value="ECO:0007669"/>
    <property type="project" value="UniProtKB-SubCell"/>
</dbReference>
<dbReference type="NCBIfam" id="TIGR00115">
    <property type="entry name" value="tig"/>
    <property type="match status" value="1"/>
</dbReference>
<dbReference type="AlphaFoldDB" id="V5SDQ3"/>
<dbReference type="SUPFAM" id="SSF102735">
    <property type="entry name" value="Trigger factor ribosome-binding domain"/>
    <property type="match status" value="1"/>
</dbReference>
<keyword evidence="5 12" id="KW-0132">Cell division</keyword>
<dbReference type="HAMAP" id="MF_00303">
    <property type="entry name" value="Trigger_factor_Tig"/>
    <property type="match status" value="1"/>
</dbReference>
<evidence type="ECO:0000256" key="12">
    <source>
        <dbReference type="HAMAP-Rule" id="MF_00303"/>
    </source>
</evidence>
<dbReference type="EC" id="5.2.1.8" evidence="3 12"/>
<keyword evidence="7 12" id="KW-0143">Chaperone</keyword>
<dbReference type="Pfam" id="PF00254">
    <property type="entry name" value="FKBP_C"/>
    <property type="match status" value="1"/>
</dbReference>
<keyword evidence="12" id="KW-0963">Cytoplasm</keyword>